<reference evidence="1" key="2">
    <citation type="submission" date="2025-09" db="UniProtKB">
        <authorList>
            <consortium name="Ensembl"/>
        </authorList>
    </citation>
    <scope>IDENTIFICATION</scope>
</reference>
<proteinExistence type="predicted"/>
<dbReference type="GO" id="GO:0007179">
    <property type="term" value="P:transforming growth factor beta receptor signaling pathway"/>
    <property type="evidence" value="ECO:0007669"/>
    <property type="project" value="TreeGrafter"/>
</dbReference>
<dbReference type="Proteomes" id="UP000694620">
    <property type="component" value="Unassembled WGS sequence"/>
</dbReference>
<protein>
    <submittedName>
        <fullName evidence="1">Uncharacterized protein</fullName>
    </submittedName>
</protein>
<dbReference type="GO" id="GO:0008375">
    <property type="term" value="F:acetylglucosaminyltransferase activity"/>
    <property type="evidence" value="ECO:0007669"/>
    <property type="project" value="TreeGrafter"/>
</dbReference>
<sequence length="109" mass="12529">VFLPTPLSPFWCPACHADAPNSMPSAAWEGNLKCIKWSDQKHDGCHGHYVRGICIYGTRDLMTLFQARCLFANKFELQKYPPTVECLELRIREMALNQSGTDVETDWYF</sequence>
<dbReference type="PANTHER" id="PTHR19297:SF183">
    <property type="entry name" value="N-ACETYLLACTOSAMINIDE BETA-1,6-N-ACETYLGLUCOSAMINYL-TRANSFERASE"/>
    <property type="match status" value="1"/>
</dbReference>
<keyword evidence="2" id="KW-1185">Reference proteome</keyword>
<name>A0A8C4T5I4_ERPCA</name>
<dbReference type="PANTHER" id="PTHR19297">
    <property type="entry name" value="GLYCOSYLTRANSFERASE 14 FAMILY MEMBER"/>
    <property type="match status" value="1"/>
</dbReference>
<dbReference type="Ensembl" id="ENSECRT00000027052.1">
    <property type="protein sequence ID" value="ENSECRP00000026498.1"/>
    <property type="gene ID" value="ENSECRG00000017906.1"/>
</dbReference>
<dbReference type="GeneTree" id="ENSGT00940000156849"/>
<accession>A0A8C4T5I4</accession>
<evidence type="ECO:0000313" key="2">
    <source>
        <dbReference type="Proteomes" id="UP000694620"/>
    </source>
</evidence>
<evidence type="ECO:0000313" key="1">
    <source>
        <dbReference type="Ensembl" id="ENSECRP00000026498.1"/>
    </source>
</evidence>
<dbReference type="AlphaFoldDB" id="A0A8C4T5I4"/>
<reference evidence="1" key="1">
    <citation type="submission" date="2025-08" db="UniProtKB">
        <authorList>
            <consortium name="Ensembl"/>
        </authorList>
    </citation>
    <scope>IDENTIFICATION</scope>
</reference>
<organism evidence="1 2">
    <name type="scientific">Erpetoichthys calabaricus</name>
    <name type="common">Rope fish</name>
    <name type="synonym">Calamoichthys calabaricus</name>
    <dbReference type="NCBI Taxonomy" id="27687"/>
    <lineage>
        <taxon>Eukaryota</taxon>
        <taxon>Metazoa</taxon>
        <taxon>Chordata</taxon>
        <taxon>Craniata</taxon>
        <taxon>Vertebrata</taxon>
        <taxon>Euteleostomi</taxon>
        <taxon>Actinopterygii</taxon>
        <taxon>Polypteriformes</taxon>
        <taxon>Polypteridae</taxon>
        <taxon>Erpetoichthys</taxon>
    </lineage>
</organism>